<accession>A0A1I4PAV1</accession>
<reference evidence="2" key="1">
    <citation type="submission" date="2016-10" db="EMBL/GenBank/DDBJ databases">
        <authorList>
            <person name="Varghese N."/>
            <person name="Submissions S."/>
        </authorList>
    </citation>
    <scope>NUCLEOTIDE SEQUENCE [LARGE SCALE GENOMIC DNA]</scope>
    <source>
        <strain evidence="2">Mob M</strain>
    </source>
</reference>
<gene>
    <name evidence="1" type="ORF">SAMN04488696_0546</name>
</gene>
<evidence type="ECO:0008006" key="3">
    <source>
        <dbReference type="Google" id="ProtNLM"/>
    </source>
</evidence>
<keyword evidence="2" id="KW-1185">Reference proteome</keyword>
<proteinExistence type="predicted"/>
<organism evidence="1 2">
    <name type="scientific">Methanolobus profundi</name>
    <dbReference type="NCBI Taxonomy" id="487685"/>
    <lineage>
        <taxon>Archaea</taxon>
        <taxon>Methanobacteriati</taxon>
        <taxon>Methanobacteriota</taxon>
        <taxon>Stenosarchaea group</taxon>
        <taxon>Methanomicrobia</taxon>
        <taxon>Methanosarcinales</taxon>
        <taxon>Methanosarcinaceae</taxon>
        <taxon>Methanolobus</taxon>
    </lineage>
</organism>
<dbReference type="Proteomes" id="UP000198535">
    <property type="component" value="Unassembled WGS sequence"/>
</dbReference>
<name>A0A1I4PAV1_9EURY</name>
<evidence type="ECO:0000313" key="1">
    <source>
        <dbReference type="EMBL" id="SFM24891.1"/>
    </source>
</evidence>
<evidence type="ECO:0000313" key="2">
    <source>
        <dbReference type="Proteomes" id="UP000198535"/>
    </source>
</evidence>
<dbReference type="EMBL" id="FOUJ01000001">
    <property type="protein sequence ID" value="SFM24891.1"/>
    <property type="molecule type" value="Genomic_DNA"/>
</dbReference>
<sequence>MMKLEKCPECNSELNENEHVQFCRTCGYWTNLGTVRFDPISLLD</sequence>
<protein>
    <recommendedName>
        <fullName evidence="3">Zinc-ribbon domain-containing protein</fullName>
    </recommendedName>
</protein>
<dbReference type="AlphaFoldDB" id="A0A1I4PAV1"/>